<protein>
    <submittedName>
        <fullName evidence="2">Uncharacterized protein</fullName>
    </submittedName>
</protein>
<sequence>MEFYSTGGGQGSIRMSGYRRNPSEEPDSDGVLITKSGGGGNNNNNNTGDETKTETFSLSSQIFKGIIASQYHSHHHHHNNSSNIQKLKAAPVLEKSPSSTLTRPGTTTKSETISTAPHSYYNRGENHSRNHIGHNTGDVEIKISMGDMSENAVQPAHPQSLYNHLVPIEISRPISIDVELEPPNSEKSATVEARETRWVLALLHANQGHLAPGDTPIAAIVQASLIYLARMDAKLEFEVVRVLRSFGAVDAAAVRAFSAAQWGAVLNSLMQVKEVIKKAVGLEV</sequence>
<dbReference type="EMBL" id="JADGJH010004397">
    <property type="protein sequence ID" value="KAJ3085973.1"/>
    <property type="molecule type" value="Genomic_DNA"/>
</dbReference>
<evidence type="ECO:0000313" key="2">
    <source>
        <dbReference type="EMBL" id="KAJ3085973.1"/>
    </source>
</evidence>
<name>A0AAD5SQ83_9FUNG</name>
<feature type="compositionally biased region" description="Gly residues" evidence="1">
    <location>
        <begin position="1"/>
        <end position="11"/>
    </location>
</feature>
<feature type="compositionally biased region" description="Polar residues" evidence="1">
    <location>
        <begin position="96"/>
        <end position="117"/>
    </location>
</feature>
<feature type="region of interest" description="Disordered" evidence="1">
    <location>
        <begin position="71"/>
        <end position="133"/>
    </location>
</feature>
<dbReference type="AlphaFoldDB" id="A0AAD5SQ83"/>
<gene>
    <name evidence="2" type="ORF">HK100_008848</name>
</gene>
<evidence type="ECO:0000313" key="3">
    <source>
        <dbReference type="Proteomes" id="UP001211907"/>
    </source>
</evidence>
<dbReference type="Proteomes" id="UP001211907">
    <property type="component" value="Unassembled WGS sequence"/>
</dbReference>
<proteinExistence type="predicted"/>
<comment type="caution">
    <text evidence="2">The sequence shown here is derived from an EMBL/GenBank/DDBJ whole genome shotgun (WGS) entry which is preliminary data.</text>
</comment>
<accession>A0AAD5SQ83</accession>
<keyword evidence="3" id="KW-1185">Reference proteome</keyword>
<reference evidence="2" key="1">
    <citation type="submission" date="2020-05" db="EMBL/GenBank/DDBJ databases">
        <title>Phylogenomic resolution of chytrid fungi.</title>
        <authorList>
            <person name="Stajich J.E."/>
            <person name="Amses K."/>
            <person name="Simmons R."/>
            <person name="Seto K."/>
            <person name="Myers J."/>
            <person name="Bonds A."/>
            <person name="Quandt C.A."/>
            <person name="Barry K."/>
            <person name="Liu P."/>
            <person name="Grigoriev I."/>
            <person name="Longcore J.E."/>
            <person name="James T.Y."/>
        </authorList>
    </citation>
    <scope>NUCLEOTIDE SEQUENCE</scope>
    <source>
        <strain evidence="2">JEL0513</strain>
    </source>
</reference>
<feature type="region of interest" description="Disordered" evidence="1">
    <location>
        <begin position="1"/>
        <end position="52"/>
    </location>
</feature>
<organism evidence="2 3">
    <name type="scientific">Physocladia obscura</name>
    <dbReference type="NCBI Taxonomy" id="109957"/>
    <lineage>
        <taxon>Eukaryota</taxon>
        <taxon>Fungi</taxon>
        <taxon>Fungi incertae sedis</taxon>
        <taxon>Chytridiomycota</taxon>
        <taxon>Chytridiomycota incertae sedis</taxon>
        <taxon>Chytridiomycetes</taxon>
        <taxon>Chytridiales</taxon>
        <taxon>Chytriomycetaceae</taxon>
        <taxon>Physocladia</taxon>
    </lineage>
</organism>
<evidence type="ECO:0000256" key="1">
    <source>
        <dbReference type="SAM" id="MobiDB-lite"/>
    </source>
</evidence>